<name>L0PB08_PNEJI</name>
<dbReference type="PROSITE" id="PS51072">
    <property type="entry name" value="MHD"/>
    <property type="match status" value="1"/>
</dbReference>
<gene>
    <name evidence="2" type="ORF">PNEJI1_002023</name>
</gene>
<dbReference type="InterPro" id="IPR028565">
    <property type="entry name" value="MHD"/>
</dbReference>
<dbReference type="EMBL" id="CAKM01000196">
    <property type="protein sequence ID" value="CCJ29558.1"/>
    <property type="molecule type" value="Genomic_DNA"/>
</dbReference>
<dbReference type="Pfam" id="PF10291">
    <property type="entry name" value="muHD"/>
    <property type="match status" value="1"/>
</dbReference>
<dbReference type="VEuPathDB" id="FungiDB:PNEJI1_002023"/>
<proteinExistence type="predicted"/>
<feature type="domain" description="MHD" evidence="1">
    <location>
        <begin position="448"/>
        <end position="703"/>
    </location>
</feature>
<comment type="caution">
    <text evidence="2">The sequence shown here is derived from an EMBL/GenBank/DDBJ whole genome shotgun (WGS) entry which is preliminary data.</text>
</comment>
<organism evidence="3">
    <name type="scientific">Pneumocystis jirovecii</name>
    <name type="common">Human pneumocystis pneumonia agent</name>
    <dbReference type="NCBI Taxonomy" id="42068"/>
    <lineage>
        <taxon>Eukaryota</taxon>
        <taxon>Fungi</taxon>
        <taxon>Dikarya</taxon>
        <taxon>Ascomycota</taxon>
        <taxon>Taphrinomycotina</taxon>
        <taxon>Pneumocystomycetes</taxon>
        <taxon>Pneumocystaceae</taxon>
        <taxon>Pneumocystis</taxon>
    </lineage>
</organism>
<dbReference type="Proteomes" id="UP000010422">
    <property type="component" value="Unassembled WGS sequence"/>
</dbReference>
<sequence length="716" mass="83820">MNLKKQQKNENFSSEKTEILTFFQLICFLMNSFQERISIEKEYIKQLKKLGKDLEKEKKELGYFKDAGLLIDSTFETASAHEMFVKKVNHIIDMFLEKQNDIILYFDSKNKTKTYSFERKRINQVSGKITKRGKNYRNVWRKLRDRNRRQFSGLKTRIKNNDTLVFEKLQFLEKSLLRKLVIGLETPNLEYLENETESSESRNNTIKALCSKLKFKTISVFRKRGLSQVDIFSKKYSSEKVSRIHGNCLNNNDMNYNKKNPFMMKNNITERGMLKTIKINNILCFNKDKFDNIGFKKYNYQIPTKENFVIEVLEKASEIDDTEKTHVINFIPQKKNNTEIQNENTLEVCDTYISESNTVTQVYEKPIILGKNFKYEETHTIYNVSNNSLQQKGSSVSPNMRQTLSEVFNSNVYQSNLFDSFMENKFRHIILPQSNMLLLNYKHTELTKQGLNCSIIEVVNACIKNKEHSELMIQGEVAFSYMQEMALDNFLSKLVVQINSFGNFLKIMFNKNILENISNNPPQYFLDLRYISKMIPVLRYQVIINANKDKFQPILVTSRWKHMHEESTIIITYRKNPSFLHLESTLTLQDLSFIVGPENVLIKACQSKPKGKFYKKQNKLIFSLGNKVLKDEKEEKLYAKFETNGLSSFNCSINVIWKISCETRNNINDKDFPVALNQFISLDSSLNSLKDTSLNPIISYPIYISQIIQSGVYTIF</sequence>
<protein>
    <recommendedName>
        <fullName evidence="1">MHD domain-containing protein</fullName>
    </recommendedName>
</protein>
<dbReference type="FunCoup" id="L0PB08">
    <property type="interactions" value="10"/>
</dbReference>
<dbReference type="InParanoid" id="L0PB08"/>
<dbReference type="InterPro" id="IPR027267">
    <property type="entry name" value="AH/BAR_dom_sf"/>
</dbReference>
<evidence type="ECO:0000259" key="1">
    <source>
        <dbReference type="PROSITE" id="PS51072"/>
    </source>
</evidence>
<reference evidence="2 3" key="1">
    <citation type="journal article" date="2012" name="MBio">
        <title>De novo assembly of the Pneumocystis jirovecii genome from a single bronchoalveolar lavage fluid specimen from a patient.</title>
        <authorList>
            <person name="Cisse O.H."/>
            <person name="Pagni M."/>
            <person name="Hauser P.M."/>
        </authorList>
    </citation>
    <scope>NUCLEOTIDE SEQUENCE [LARGE SCALE GENOMIC DNA]</scope>
    <source>
        <strain evidence="2 3">SE8</strain>
    </source>
</reference>
<dbReference type="Gene3D" id="1.20.1270.60">
    <property type="entry name" value="Arfaptin homology (AH) domain/BAR domain"/>
    <property type="match status" value="1"/>
</dbReference>
<evidence type="ECO:0000313" key="3">
    <source>
        <dbReference type="Proteomes" id="UP000010422"/>
    </source>
</evidence>
<dbReference type="AlphaFoldDB" id="L0PB08"/>
<evidence type="ECO:0000313" key="2">
    <source>
        <dbReference type="EMBL" id="CCJ29558.1"/>
    </source>
</evidence>
<dbReference type="InterPro" id="IPR018808">
    <property type="entry name" value="Muniscin_C"/>
</dbReference>
<dbReference type="STRING" id="1209962.L0PB08"/>
<accession>L0PB08</accession>